<proteinExistence type="predicted"/>
<dbReference type="Proteomes" id="UP001604336">
    <property type="component" value="Unassembled WGS sequence"/>
</dbReference>
<dbReference type="AlphaFoldDB" id="A0ABD1PA68"/>
<gene>
    <name evidence="1" type="ORF">Adt_44210</name>
</gene>
<name>A0ABD1PA68_9LAMI</name>
<protein>
    <submittedName>
        <fullName evidence="1">Uncharacterized protein</fullName>
    </submittedName>
</protein>
<organism evidence="1 2">
    <name type="scientific">Abeliophyllum distichum</name>
    <dbReference type="NCBI Taxonomy" id="126358"/>
    <lineage>
        <taxon>Eukaryota</taxon>
        <taxon>Viridiplantae</taxon>
        <taxon>Streptophyta</taxon>
        <taxon>Embryophyta</taxon>
        <taxon>Tracheophyta</taxon>
        <taxon>Spermatophyta</taxon>
        <taxon>Magnoliopsida</taxon>
        <taxon>eudicotyledons</taxon>
        <taxon>Gunneridae</taxon>
        <taxon>Pentapetalae</taxon>
        <taxon>asterids</taxon>
        <taxon>lamiids</taxon>
        <taxon>Lamiales</taxon>
        <taxon>Oleaceae</taxon>
        <taxon>Forsythieae</taxon>
        <taxon>Abeliophyllum</taxon>
    </lineage>
</organism>
<comment type="caution">
    <text evidence="1">The sequence shown here is derived from an EMBL/GenBank/DDBJ whole genome shotgun (WGS) entry which is preliminary data.</text>
</comment>
<sequence>METTKIVSNLPLRPSVITSREEASVAKVVSLAGEGLQLQRGRAWRREGLREGRGCAVAKGGAARTSSRRTDFANQQPATTGFPSQAKRFRAEITEGIGGCSLCGVGAQRGGSNQICICQRG</sequence>
<accession>A0ABD1PA68</accession>
<keyword evidence="2" id="KW-1185">Reference proteome</keyword>
<dbReference type="EMBL" id="JBFOLK010000014">
    <property type="protein sequence ID" value="KAL2460790.1"/>
    <property type="molecule type" value="Genomic_DNA"/>
</dbReference>
<evidence type="ECO:0000313" key="2">
    <source>
        <dbReference type="Proteomes" id="UP001604336"/>
    </source>
</evidence>
<reference evidence="2" key="1">
    <citation type="submission" date="2024-07" db="EMBL/GenBank/DDBJ databases">
        <title>Two chromosome-level genome assemblies of Korean endemic species Abeliophyllum distichum and Forsythia ovata (Oleaceae).</title>
        <authorList>
            <person name="Jang H."/>
        </authorList>
    </citation>
    <scope>NUCLEOTIDE SEQUENCE [LARGE SCALE GENOMIC DNA]</scope>
</reference>
<evidence type="ECO:0000313" key="1">
    <source>
        <dbReference type="EMBL" id="KAL2460790.1"/>
    </source>
</evidence>